<protein>
    <submittedName>
        <fullName evidence="1">Mg166 protein</fullName>
    </submittedName>
</protein>
<dbReference type="GeneID" id="80516902"/>
<accession>A0A6N1ND24</accession>
<reference evidence="1" key="1">
    <citation type="submission" date="2017-06" db="EMBL/GenBank/DDBJ databases">
        <authorList>
            <person name="Assis F.L."/>
            <person name="Abrahao J.S."/>
            <person name="Silva L."/>
            <person name="Khalil J.B."/>
            <person name="Rodrigues R."/>
            <person name="Silva L.S."/>
            <person name="Boratto P."/>
            <person name="Andrade M."/>
            <person name="Kroon E.G."/>
            <person name="Ribeiro B."/>
            <person name="Bergier I."/>
            <person name="Seligmann H."/>
            <person name="Ghigo E."/>
            <person name="Colson P."/>
            <person name="Levasseur A."/>
            <person name="Raoult D."/>
            <person name="Scola B.L."/>
        </authorList>
    </citation>
    <scope>NUCLEOTIDE SEQUENCE</scope>
    <source>
        <strain evidence="1">Deep ocean</strain>
    </source>
</reference>
<sequence length="144" mass="16916">MMNQNFELHEFKYLSGEYKGNFFENQRDYIFRIKTSPEEVSTSSLLHHDKYEPIFNQINKAYFASVVKEDAHITFLIAGVVHIIKLPIEVLSIEDKNRKFTIKLKPKINNVTFEKMIGFKICIINIDFTDFLGQLEKFNCINVS</sequence>
<organism evidence="1">
    <name type="scientific">Tupanvirus deep ocean</name>
    <dbReference type="NCBI Taxonomy" id="2126984"/>
    <lineage>
        <taxon>Viruses</taxon>
        <taxon>Varidnaviria</taxon>
        <taxon>Bamfordvirae</taxon>
        <taxon>Nucleocytoviricota</taxon>
        <taxon>Megaviricetes</taxon>
        <taxon>Imitervirales</taxon>
        <taxon>Mimiviridae</taxon>
        <taxon>Megamimivirinae</taxon>
        <taxon>Tupanvirus</taxon>
        <taxon>Tupanvirus altamarinense</taxon>
    </lineage>
</organism>
<reference evidence="1" key="2">
    <citation type="journal article" date="2018" name="Nat. Commun.">
        <title>Tailed giant Tupanvirus possesses the most complete translational apparatus of the known virosphere.</title>
        <authorList>
            <person name="Abrahao J."/>
            <person name="Silva L."/>
            <person name="Silva L.S."/>
            <person name="Khalil J.Y.B."/>
            <person name="Rodrigues R."/>
            <person name="Arantes T."/>
            <person name="Assis F."/>
            <person name="Boratto P."/>
            <person name="Andrade M."/>
            <person name="Kroon E.G."/>
            <person name="Ribeiro B."/>
            <person name="Bergier I."/>
            <person name="Seligmann H."/>
            <person name="Ghigo E."/>
            <person name="Colson P."/>
            <person name="Levasseur A."/>
            <person name="Kroemer G."/>
            <person name="Raoult D."/>
            <person name="La Scola B."/>
        </authorList>
    </citation>
    <scope>NUCLEOTIDE SEQUENCE [LARGE SCALE GENOMIC DNA]</scope>
    <source>
        <strain evidence="1">Deep ocean</strain>
    </source>
</reference>
<dbReference type="RefSeq" id="YP_010780211.1">
    <property type="nucleotide sequence ID" value="NC_075038.1"/>
</dbReference>
<dbReference type="EMBL" id="MF405918">
    <property type="protein sequence ID" value="QKU33604.1"/>
    <property type="molecule type" value="Genomic_DNA"/>
</dbReference>
<dbReference type="KEGG" id="vg:80516902"/>
<evidence type="ECO:0000313" key="1">
    <source>
        <dbReference type="EMBL" id="QKU33604.1"/>
    </source>
</evidence>
<name>A0A6N1ND24_9VIRU</name>
<proteinExistence type="predicted"/>